<name>A0ABU3A7V0_9FLAO</name>
<dbReference type="RefSeq" id="WP_311349521.1">
    <property type="nucleotide sequence ID" value="NZ_JAVRHR010000001.1"/>
</dbReference>
<dbReference type="PROSITE" id="PS50042">
    <property type="entry name" value="CNMP_BINDING_3"/>
    <property type="match status" value="1"/>
</dbReference>
<evidence type="ECO:0000313" key="3">
    <source>
        <dbReference type="Proteomes" id="UP001255246"/>
    </source>
</evidence>
<dbReference type="Gene3D" id="2.60.120.10">
    <property type="entry name" value="Jelly Rolls"/>
    <property type="match status" value="1"/>
</dbReference>
<protein>
    <submittedName>
        <fullName evidence="2">Crp/Fnr family transcriptional regulator</fullName>
    </submittedName>
</protein>
<dbReference type="Proteomes" id="UP001255246">
    <property type="component" value="Unassembled WGS sequence"/>
</dbReference>
<dbReference type="SUPFAM" id="SSF51206">
    <property type="entry name" value="cAMP-binding domain-like"/>
    <property type="match status" value="1"/>
</dbReference>
<feature type="domain" description="Cyclic nucleotide-binding" evidence="1">
    <location>
        <begin position="1"/>
        <end position="118"/>
    </location>
</feature>
<keyword evidence="3" id="KW-1185">Reference proteome</keyword>
<evidence type="ECO:0000259" key="1">
    <source>
        <dbReference type="PROSITE" id="PS50042"/>
    </source>
</evidence>
<dbReference type="EMBL" id="JAVRHR010000001">
    <property type="protein sequence ID" value="MDT0605958.1"/>
    <property type="molecule type" value="Genomic_DNA"/>
</dbReference>
<dbReference type="InterPro" id="IPR000595">
    <property type="entry name" value="cNMP-bd_dom"/>
</dbReference>
<reference evidence="2 3" key="1">
    <citation type="submission" date="2023-09" db="EMBL/GenBank/DDBJ databases">
        <authorList>
            <person name="Rey-Velasco X."/>
        </authorList>
    </citation>
    <scope>NUCLEOTIDE SEQUENCE [LARGE SCALE GENOMIC DNA]</scope>
    <source>
        <strain evidence="2 3">F388</strain>
    </source>
</reference>
<gene>
    <name evidence="2" type="ORF">RM706_02905</name>
</gene>
<dbReference type="InterPro" id="IPR014710">
    <property type="entry name" value="RmlC-like_jellyroll"/>
</dbReference>
<sequence>MRFQIFISLLRKSKFLTFEKGSNLIKIGAREPHLFFIRKGLVRCFFVDEKGDEITFQLFPENRIVSNFHTIMFNKPSKFEYQTLERTKVYTIDFKTYQAFILKNPKLLEANREFLFKRNFEKVYNRIESFVLLAPEERYIKYCKDYPGIVNRAPDRYIASVLGITPVSLSRIRKRIVSKK</sequence>
<accession>A0ABU3A7V0</accession>
<dbReference type="Pfam" id="PF00027">
    <property type="entry name" value="cNMP_binding"/>
    <property type="match status" value="1"/>
</dbReference>
<evidence type="ECO:0000313" key="2">
    <source>
        <dbReference type="EMBL" id="MDT0605958.1"/>
    </source>
</evidence>
<comment type="caution">
    <text evidence="2">The sequence shown here is derived from an EMBL/GenBank/DDBJ whole genome shotgun (WGS) entry which is preliminary data.</text>
</comment>
<organism evidence="2 3">
    <name type="scientific">Croceitalea rosinachiae</name>
    <dbReference type="NCBI Taxonomy" id="3075596"/>
    <lineage>
        <taxon>Bacteria</taxon>
        <taxon>Pseudomonadati</taxon>
        <taxon>Bacteroidota</taxon>
        <taxon>Flavobacteriia</taxon>
        <taxon>Flavobacteriales</taxon>
        <taxon>Flavobacteriaceae</taxon>
        <taxon>Croceitalea</taxon>
    </lineage>
</organism>
<proteinExistence type="predicted"/>
<dbReference type="CDD" id="cd00038">
    <property type="entry name" value="CAP_ED"/>
    <property type="match status" value="1"/>
</dbReference>
<dbReference type="InterPro" id="IPR018490">
    <property type="entry name" value="cNMP-bd_dom_sf"/>
</dbReference>